<accession>A0A382V5N3</accession>
<name>A0A382V5N3_9ZZZZ</name>
<sequence length="37" mass="3869">MFPGSDSQKVIGISLCLLFALKPGSAHVTHLGELGIM</sequence>
<proteinExistence type="predicted"/>
<dbReference type="EMBL" id="UINC01149371">
    <property type="protein sequence ID" value="SVD41802.1"/>
    <property type="molecule type" value="Genomic_DNA"/>
</dbReference>
<reference evidence="1" key="1">
    <citation type="submission" date="2018-05" db="EMBL/GenBank/DDBJ databases">
        <authorList>
            <person name="Lanie J.A."/>
            <person name="Ng W.-L."/>
            <person name="Kazmierczak K.M."/>
            <person name="Andrzejewski T.M."/>
            <person name="Davidsen T.M."/>
            <person name="Wayne K.J."/>
            <person name="Tettelin H."/>
            <person name="Glass J.I."/>
            <person name="Rusch D."/>
            <person name="Podicherti R."/>
            <person name="Tsui H.-C.T."/>
            <person name="Winkler M.E."/>
        </authorList>
    </citation>
    <scope>NUCLEOTIDE SEQUENCE</scope>
</reference>
<gene>
    <name evidence="1" type="ORF">METZ01_LOCUS394656</name>
</gene>
<evidence type="ECO:0000313" key="1">
    <source>
        <dbReference type="EMBL" id="SVD41802.1"/>
    </source>
</evidence>
<protein>
    <submittedName>
        <fullName evidence="1">Uncharacterized protein</fullName>
    </submittedName>
</protein>
<organism evidence="1">
    <name type="scientific">marine metagenome</name>
    <dbReference type="NCBI Taxonomy" id="408172"/>
    <lineage>
        <taxon>unclassified sequences</taxon>
        <taxon>metagenomes</taxon>
        <taxon>ecological metagenomes</taxon>
    </lineage>
</organism>
<dbReference type="AlphaFoldDB" id="A0A382V5N3"/>